<organism evidence="1 2">
    <name type="scientific">Potamilus streckersoni</name>
    <dbReference type="NCBI Taxonomy" id="2493646"/>
    <lineage>
        <taxon>Eukaryota</taxon>
        <taxon>Metazoa</taxon>
        <taxon>Spiralia</taxon>
        <taxon>Lophotrochozoa</taxon>
        <taxon>Mollusca</taxon>
        <taxon>Bivalvia</taxon>
        <taxon>Autobranchia</taxon>
        <taxon>Heteroconchia</taxon>
        <taxon>Palaeoheterodonta</taxon>
        <taxon>Unionida</taxon>
        <taxon>Unionoidea</taxon>
        <taxon>Unionidae</taxon>
        <taxon>Ambleminae</taxon>
        <taxon>Lampsilini</taxon>
        <taxon>Potamilus</taxon>
    </lineage>
</organism>
<comment type="caution">
    <text evidence="1">The sequence shown here is derived from an EMBL/GenBank/DDBJ whole genome shotgun (WGS) entry which is preliminary data.</text>
</comment>
<sequence>MKHGFLCVEPYSRETIGYLNACNILPNAVEHWRTNCLRKDTKHDYGAVLILLPSAYKIERFKNEKSFGNFHNSLLKYKIYTELLQLHLMVIKANQSLILPPRKCKRDWRKN</sequence>
<dbReference type="Proteomes" id="UP001195483">
    <property type="component" value="Unassembled WGS sequence"/>
</dbReference>
<protein>
    <submittedName>
        <fullName evidence="1">Uncharacterized protein</fullName>
    </submittedName>
</protein>
<dbReference type="AlphaFoldDB" id="A0AAE0WHQ5"/>
<reference evidence="1" key="1">
    <citation type="journal article" date="2021" name="Genome Biol. Evol.">
        <title>A High-Quality Reference Genome for a Parasitic Bivalve with Doubly Uniparental Inheritance (Bivalvia: Unionida).</title>
        <authorList>
            <person name="Smith C.H."/>
        </authorList>
    </citation>
    <scope>NUCLEOTIDE SEQUENCE</scope>
    <source>
        <strain evidence="1">CHS0354</strain>
    </source>
</reference>
<keyword evidence="2" id="KW-1185">Reference proteome</keyword>
<name>A0AAE0WHQ5_9BIVA</name>
<dbReference type="EMBL" id="JAEAOA010001453">
    <property type="protein sequence ID" value="KAK3612540.1"/>
    <property type="molecule type" value="Genomic_DNA"/>
</dbReference>
<gene>
    <name evidence="1" type="ORF">CHS0354_024523</name>
</gene>
<reference evidence="1" key="2">
    <citation type="journal article" date="2021" name="Genome Biol. Evol.">
        <title>Developing a high-quality reference genome for a parasitic bivalve with doubly uniparental inheritance (Bivalvia: Unionida).</title>
        <authorList>
            <person name="Smith C.H."/>
        </authorList>
    </citation>
    <scope>NUCLEOTIDE SEQUENCE</scope>
    <source>
        <strain evidence="1">CHS0354</strain>
        <tissue evidence="1">Mantle</tissue>
    </source>
</reference>
<proteinExistence type="predicted"/>
<evidence type="ECO:0000313" key="2">
    <source>
        <dbReference type="Proteomes" id="UP001195483"/>
    </source>
</evidence>
<accession>A0AAE0WHQ5</accession>
<reference evidence="1" key="3">
    <citation type="submission" date="2023-05" db="EMBL/GenBank/DDBJ databases">
        <authorList>
            <person name="Smith C.H."/>
        </authorList>
    </citation>
    <scope>NUCLEOTIDE SEQUENCE</scope>
    <source>
        <strain evidence="1">CHS0354</strain>
        <tissue evidence="1">Mantle</tissue>
    </source>
</reference>
<evidence type="ECO:0000313" key="1">
    <source>
        <dbReference type="EMBL" id="KAK3612540.1"/>
    </source>
</evidence>